<organism evidence="2 3">
    <name type="scientific">Ulvibacterium marinum</name>
    <dbReference type="NCBI Taxonomy" id="2419782"/>
    <lineage>
        <taxon>Bacteria</taxon>
        <taxon>Pseudomonadati</taxon>
        <taxon>Bacteroidota</taxon>
        <taxon>Flavobacteriia</taxon>
        <taxon>Flavobacteriales</taxon>
        <taxon>Flavobacteriaceae</taxon>
        <taxon>Ulvibacterium</taxon>
    </lineage>
</organism>
<comment type="caution">
    <text evidence="2">The sequence shown here is derived from an EMBL/GenBank/DDBJ whole genome shotgun (WGS) entry which is preliminary data.</text>
</comment>
<dbReference type="Pfam" id="PF05050">
    <property type="entry name" value="Methyltransf_21"/>
    <property type="match status" value="1"/>
</dbReference>
<keyword evidence="2" id="KW-0808">Transferase</keyword>
<dbReference type="GO" id="GO:0008168">
    <property type="term" value="F:methyltransferase activity"/>
    <property type="evidence" value="ECO:0007669"/>
    <property type="project" value="UniProtKB-KW"/>
</dbReference>
<dbReference type="EMBL" id="RBCJ01000001">
    <property type="protein sequence ID" value="RKN82654.1"/>
    <property type="molecule type" value="Genomic_DNA"/>
</dbReference>
<dbReference type="Gene3D" id="3.40.50.150">
    <property type="entry name" value="Vaccinia Virus protein VP39"/>
    <property type="match status" value="1"/>
</dbReference>
<evidence type="ECO:0000259" key="1">
    <source>
        <dbReference type="Pfam" id="PF05050"/>
    </source>
</evidence>
<dbReference type="GO" id="GO:0032259">
    <property type="term" value="P:methylation"/>
    <property type="evidence" value="ECO:0007669"/>
    <property type="project" value="UniProtKB-KW"/>
</dbReference>
<sequence>MLKKPRLFLAGVYFTYFKKVFKNDGLTIHVPFHLTDFKFRGRFVLGTYEEEESRYLKEYLSPDAKVLELGSCLGYVSCLTNKLLSDNSAHVVLEANPNLIPWIDKNKQENSCQFAIENCIISNEELNDFYIHHLIVGGSAKRKTPNRINIKGETFQGLRKKYELDFDTLIMDIEGGELDLFRNYQKGIAKFDQIFMEVHPFANILTKEEAQECEDILSSLGFDILVRDGNFQIWKKRKISA</sequence>
<dbReference type="AlphaFoldDB" id="A0A3B0CDM5"/>
<dbReference type="InterPro" id="IPR029063">
    <property type="entry name" value="SAM-dependent_MTases_sf"/>
</dbReference>
<name>A0A3B0CDM5_9FLAO</name>
<accession>A0A3B0CDM5</accession>
<evidence type="ECO:0000313" key="2">
    <source>
        <dbReference type="EMBL" id="RKN82654.1"/>
    </source>
</evidence>
<keyword evidence="3" id="KW-1185">Reference proteome</keyword>
<dbReference type="SUPFAM" id="SSF53335">
    <property type="entry name" value="S-adenosyl-L-methionine-dependent methyltransferases"/>
    <property type="match status" value="1"/>
</dbReference>
<proteinExistence type="predicted"/>
<protein>
    <submittedName>
        <fullName evidence="2">FkbM family methyltransferase</fullName>
    </submittedName>
</protein>
<dbReference type="RefSeq" id="WP_120709845.1">
    <property type="nucleotide sequence ID" value="NZ_RBCJ01000001.1"/>
</dbReference>
<dbReference type="NCBIfam" id="TIGR01444">
    <property type="entry name" value="fkbM_fam"/>
    <property type="match status" value="1"/>
</dbReference>
<evidence type="ECO:0000313" key="3">
    <source>
        <dbReference type="Proteomes" id="UP000276603"/>
    </source>
</evidence>
<keyword evidence="2" id="KW-0489">Methyltransferase</keyword>
<reference evidence="2 3" key="1">
    <citation type="submission" date="2018-10" db="EMBL/GenBank/DDBJ databases">
        <title>Ulvibacterium marinum gen. nov., sp. nov., a novel marine bacterium of the family Flavobacteriaceae, isolated from a culture of the green alga Ulva prolifera.</title>
        <authorList>
            <person name="Zhang Z."/>
        </authorList>
    </citation>
    <scope>NUCLEOTIDE SEQUENCE [LARGE SCALE GENOMIC DNA]</scope>
    <source>
        <strain evidence="2 3">CCMM003</strain>
    </source>
</reference>
<dbReference type="Proteomes" id="UP000276603">
    <property type="component" value="Unassembled WGS sequence"/>
</dbReference>
<dbReference type="InterPro" id="IPR006342">
    <property type="entry name" value="FkbM_mtfrase"/>
</dbReference>
<dbReference type="OrthoDB" id="9812600at2"/>
<gene>
    <name evidence="2" type="ORF">D7Z94_02085</name>
</gene>
<feature type="domain" description="Methyltransferase FkbM" evidence="1">
    <location>
        <begin position="73"/>
        <end position="223"/>
    </location>
</feature>